<evidence type="ECO:0000256" key="2">
    <source>
        <dbReference type="ARBA" id="ARBA00022692"/>
    </source>
</evidence>
<dbReference type="PANTHER" id="PTHR13285">
    <property type="entry name" value="ACYLTRANSFERASE"/>
    <property type="match status" value="1"/>
</dbReference>
<comment type="caution">
    <text evidence="7">The sequence shown here is derived from an EMBL/GenBank/DDBJ whole genome shotgun (WGS) entry which is preliminary data.</text>
</comment>
<dbReference type="GO" id="GO:0005783">
    <property type="term" value="C:endoplasmic reticulum"/>
    <property type="evidence" value="ECO:0007669"/>
    <property type="project" value="TreeGrafter"/>
</dbReference>
<evidence type="ECO:0000256" key="1">
    <source>
        <dbReference type="ARBA" id="ARBA00004141"/>
    </source>
</evidence>
<feature type="transmembrane region" description="Helical" evidence="6">
    <location>
        <begin position="292"/>
        <end position="315"/>
    </location>
</feature>
<feature type="transmembrane region" description="Helical" evidence="6">
    <location>
        <begin position="20"/>
        <end position="38"/>
    </location>
</feature>
<dbReference type="InterPro" id="IPR004299">
    <property type="entry name" value="MBOAT_fam"/>
</dbReference>
<keyword evidence="3 6" id="KW-1133">Transmembrane helix</keyword>
<keyword evidence="8" id="KW-1185">Reference proteome</keyword>
<dbReference type="EMBL" id="CAJFCW020000004">
    <property type="protein sequence ID" value="CAG9114639.1"/>
    <property type="molecule type" value="Genomic_DNA"/>
</dbReference>
<evidence type="ECO:0000256" key="4">
    <source>
        <dbReference type="ARBA" id="ARBA00023136"/>
    </source>
</evidence>
<evidence type="ECO:0000313" key="8">
    <source>
        <dbReference type="Proteomes" id="UP000614601"/>
    </source>
</evidence>
<dbReference type="OrthoDB" id="420606at2759"/>
<dbReference type="PANTHER" id="PTHR13285:SF18">
    <property type="entry name" value="PROTEIN-CYSTEINE N-PALMITOYLTRANSFERASE RASP"/>
    <property type="match status" value="1"/>
</dbReference>
<evidence type="ECO:0000313" key="7">
    <source>
        <dbReference type="EMBL" id="CAD5221141.1"/>
    </source>
</evidence>
<evidence type="ECO:0000256" key="6">
    <source>
        <dbReference type="SAM" id="Phobius"/>
    </source>
</evidence>
<dbReference type="Proteomes" id="UP000614601">
    <property type="component" value="Unassembled WGS sequence"/>
</dbReference>
<evidence type="ECO:0000256" key="3">
    <source>
        <dbReference type="ARBA" id="ARBA00022989"/>
    </source>
</evidence>
<dbReference type="Proteomes" id="UP000783686">
    <property type="component" value="Unassembled WGS sequence"/>
</dbReference>
<dbReference type="GO" id="GO:0016409">
    <property type="term" value="F:palmitoyltransferase activity"/>
    <property type="evidence" value="ECO:0007669"/>
    <property type="project" value="TreeGrafter"/>
</dbReference>
<gene>
    <name evidence="7" type="ORF">BOKJ2_LOCUS9296</name>
</gene>
<dbReference type="EMBL" id="CAJFDH010000004">
    <property type="protein sequence ID" value="CAD5221141.1"/>
    <property type="molecule type" value="Genomic_DNA"/>
</dbReference>
<evidence type="ECO:0000256" key="5">
    <source>
        <dbReference type="ARBA" id="ARBA00038268"/>
    </source>
</evidence>
<feature type="transmembrane region" description="Helical" evidence="6">
    <location>
        <begin position="250"/>
        <end position="272"/>
    </location>
</feature>
<feature type="transmembrane region" description="Helical" evidence="6">
    <location>
        <begin position="208"/>
        <end position="229"/>
    </location>
</feature>
<proteinExistence type="inferred from homology"/>
<reference evidence="7" key="1">
    <citation type="submission" date="2020-09" db="EMBL/GenBank/DDBJ databases">
        <authorList>
            <person name="Kikuchi T."/>
        </authorList>
    </citation>
    <scope>NUCLEOTIDE SEQUENCE</scope>
    <source>
        <strain evidence="7">SH1</strain>
    </source>
</reference>
<dbReference type="Pfam" id="PF03062">
    <property type="entry name" value="MBOAT"/>
    <property type="match status" value="1"/>
</dbReference>
<feature type="transmembrane region" description="Helical" evidence="6">
    <location>
        <begin position="433"/>
        <end position="453"/>
    </location>
</feature>
<sequence length="519" mass="60469">MSQKSRLKEDDYPISGLELYFYFAVWIVHSFISIILAYQSSSQVGLWFNSALRESPYRYLGVSAIVDDSDTEWLLFRVSLPNYIIIYTLHSLIFSLVKSRLSQKHQPFILVPLWMVLMVQGHSWPCFWICLTLAVITTLIVGYCRNELMAWVICVVFVLNSGPQYIPYSMDPGVYYREYQMYVYTAVKILNFNIYLCRNKNINITPTLLTLFTEYLLYPPFCSTLIVLFDDFQKQRYNEKKFNIKTTVCLAMRLVFWFSIIEMALHFLRFNAFFNAPFTTMKHLHNYKVVSIAYLAGQYFHTKYVVIFGVARLYAHIDGITPPKSAICISRVTKYSRMWRYFDRGLYQFLKHQLYIPFLGSGSGKLLMLRRFVAMVAVFGFVLCWHGLNANYGYWVLLSAIELIIERIGLAFYQSKTGTNLRKRLGEANFSRLSAVCCISNVIPGIFGAFFFLDHKDNGLHIFQNVLLKGFYQILTLDVQRYNAGFVMSHLLLLGYCFAHVCAYLNVKLDQKPKVVKKE</sequence>
<organism evidence="7 8">
    <name type="scientific">Bursaphelenchus okinawaensis</name>
    <dbReference type="NCBI Taxonomy" id="465554"/>
    <lineage>
        <taxon>Eukaryota</taxon>
        <taxon>Metazoa</taxon>
        <taxon>Ecdysozoa</taxon>
        <taxon>Nematoda</taxon>
        <taxon>Chromadorea</taxon>
        <taxon>Rhabditida</taxon>
        <taxon>Tylenchina</taxon>
        <taxon>Tylenchomorpha</taxon>
        <taxon>Aphelenchoidea</taxon>
        <taxon>Aphelenchoididae</taxon>
        <taxon>Bursaphelenchus</taxon>
    </lineage>
</organism>
<protein>
    <recommendedName>
        <fullName evidence="9">Protein-cysteine N-palmitoyltransferase Rasp</fullName>
    </recommendedName>
</protein>
<comment type="similarity">
    <text evidence="5">Belongs to the membrane-bound acyltransferase family. HHAT subfamily.</text>
</comment>
<feature type="transmembrane region" description="Helical" evidence="6">
    <location>
        <begin position="148"/>
        <end position="167"/>
    </location>
</feature>
<feature type="transmembrane region" description="Helical" evidence="6">
    <location>
        <begin position="487"/>
        <end position="507"/>
    </location>
</feature>
<name>A0A811L164_9BILA</name>
<feature type="transmembrane region" description="Helical" evidence="6">
    <location>
        <begin position="372"/>
        <end position="388"/>
    </location>
</feature>
<evidence type="ECO:0008006" key="9">
    <source>
        <dbReference type="Google" id="ProtNLM"/>
    </source>
</evidence>
<comment type="subcellular location">
    <subcellularLocation>
        <location evidence="1">Membrane</location>
        <topology evidence="1">Multi-pass membrane protein</topology>
    </subcellularLocation>
</comment>
<keyword evidence="4 6" id="KW-0472">Membrane</keyword>
<accession>A0A811L164</accession>
<dbReference type="GO" id="GO:0016020">
    <property type="term" value="C:membrane"/>
    <property type="evidence" value="ECO:0007669"/>
    <property type="project" value="UniProtKB-SubCell"/>
</dbReference>
<dbReference type="AlphaFoldDB" id="A0A811L164"/>
<feature type="transmembrane region" description="Helical" evidence="6">
    <location>
        <begin position="394"/>
        <end position="413"/>
    </location>
</feature>
<keyword evidence="2 6" id="KW-0812">Transmembrane</keyword>
<dbReference type="InterPro" id="IPR051085">
    <property type="entry name" value="MB_O-acyltransferase"/>
</dbReference>
<feature type="transmembrane region" description="Helical" evidence="6">
    <location>
        <begin position="109"/>
        <end position="142"/>
    </location>
</feature>